<evidence type="ECO:0000313" key="1">
    <source>
        <dbReference type="EMBL" id="AVR46472.1"/>
    </source>
</evidence>
<evidence type="ECO:0000313" key="2">
    <source>
        <dbReference type="Proteomes" id="UP000241507"/>
    </source>
</evidence>
<sequence>MKKNDKLVSLQIPSKAHEILESYKRIKCKETLLVFSELIGIDLTDDFLVRIRIKTITEISTGNYAG</sequence>
<reference evidence="2" key="1">
    <citation type="submission" date="2018-03" db="EMBL/GenBank/DDBJ databases">
        <title>Gramella fulva sp. nov., isolated from a dry surface of tidal flat.</title>
        <authorList>
            <person name="Hwang S.H."/>
            <person name="Hwang W.M."/>
            <person name="Kang K."/>
            <person name="Ahn T.-Y."/>
        </authorList>
    </citation>
    <scope>NUCLEOTIDE SEQUENCE [LARGE SCALE GENOMIC DNA]</scope>
    <source>
        <strain evidence="2">SH35</strain>
    </source>
</reference>
<name>A0A2R3Z8E0_9FLAO</name>
<gene>
    <name evidence="1" type="ORF">C7S20_15040</name>
</gene>
<dbReference type="Proteomes" id="UP000241507">
    <property type="component" value="Chromosome"/>
</dbReference>
<proteinExistence type="predicted"/>
<protein>
    <submittedName>
        <fullName evidence="1">Uncharacterized protein</fullName>
    </submittedName>
</protein>
<organism evidence="1 2">
    <name type="scientific">Christiangramia fulva</name>
    <dbReference type="NCBI Taxonomy" id="2126553"/>
    <lineage>
        <taxon>Bacteria</taxon>
        <taxon>Pseudomonadati</taxon>
        <taxon>Bacteroidota</taxon>
        <taxon>Flavobacteriia</taxon>
        <taxon>Flavobacteriales</taxon>
        <taxon>Flavobacteriaceae</taxon>
        <taxon>Christiangramia</taxon>
    </lineage>
</organism>
<accession>A0A2R3Z8E0</accession>
<dbReference type="AlphaFoldDB" id="A0A2R3Z8E0"/>
<dbReference type="EMBL" id="CP028136">
    <property type="protein sequence ID" value="AVR46472.1"/>
    <property type="molecule type" value="Genomic_DNA"/>
</dbReference>
<dbReference type="KEGG" id="grs:C7S20_15040"/>
<keyword evidence="2" id="KW-1185">Reference proteome</keyword>